<evidence type="ECO:0000313" key="2">
    <source>
        <dbReference type="EMBL" id="GIY66018.1"/>
    </source>
</evidence>
<reference evidence="2 3" key="1">
    <citation type="submission" date="2021-06" db="EMBL/GenBank/DDBJ databases">
        <title>Caerostris darwini draft genome.</title>
        <authorList>
            <person name="Kono N."/>
            <person name="Arakawa K."/>
        </authorList>
    </citation>
    <scope>NUCLEOTIDE SEQUENCE [LARGE SCALE GENOMIC DNA]</scope>
</reference>
<dbReference type="EMBL" id="BPLQ01012517">
    <property type="protein sequence ID" value="GIY66018.1"/>
    <property type="molecule type" value="Genomic_DNA"/>
</dbReference>
<proteinExistence type="predicted"/>
<keyword evidence="3" id="KW-1185">Reference proteome</keyword>
<feature type="compositionally biased region" description="Basic and acidic residues" evidence="1">
    <location>
        <begin position="24"/>
        <end position="41"/>
    </location>
</feature>
<protein>
    <submittedName>
        <fullName evidence="2">Uncharacterized protein</fullName>
    </submittedName>
</protein>
<evidence type="ECO:0000313" key="3">
    <source>
        <dbReference type="Proteomes" id="UP001054837"/>
    </source>
</evidence>
<organism evidence="2 3">
    <name type="scientific">Caerostris darwini</name>
    <dbReference type="NCBI Taxonomy" id="1538125"/>
    <lineage>
        <taxon>Eukaryota</taxon>
        <taxon>Metazoa</taxon>
        <taxon>Ecdysozoa</taxon>
        <taxon>Arthropoda</taxon>
        <taxon>Chelicerata</taxon>
        <taxon>Arachnida</taxon>
        <taxon>Araneae</taxon>
        <taxon>Araneomorphae</taxon>
        <taxon>Entelegynae</taxon>
        <taxon>Araneoidea</taxon>
        <taxon>Araneidae</taxon>
        <taxon>Caerostris</taxon>
    </lineage>
</organism>
<dbReference type="Proteomes" id="UP001054837">
    <property type="component" value="Unassembled WGS sequence"/>
</dbReference>
<evidence type="ECO:0000256" key="1">
    <source>
        <dbReference type="SAM" id="MobiDB-lite"/>
    </source>
</evidence>
<comment type="caution">
    <text evidence="2">The sequence shown here is derived from an EMBL/GenBank/DDBJ whole genome shotgun (WGS) entry which is preliminary data.</text>
</comment>
<accession>A0AAV4V8J4</accession>
<sequence length="121" mass="14015">MSFNEQREEPPHEYEQSTTKRQKRDSSHSLEEIRMNKHKEEAPPAARLGWLMRTMILQGMSKSGTTCGIADFRTNGISNVCTRVQSQREICWVSSSWKGFCCCFESWRSCLSGELFTRVGW</sequence>
<feature type="region of interest" description="Disordered" evidence="1">
    <location>
        <begin position="1"/>
        <end position="41"/>
    </location>
</feature>
<feature type="compositionally biased region" description="Basic and acidic residues" evidence="1">
    <location>
        <begin position="1"/>
        <end position="15"/>
    </location>
</feature>
<name>A0AAV4V8J4_9ARAC</name>
<gene>
    <name evidence="2" type="ORF">CDAR_454281</name>
</gene>
<dbReference type="AlphaFoldDB" id="A0AAV4V8J4"/>